<organism evidence="1">
    <name type="scientific">Siphoviridae sp. ctTic26</name>
    <dbReference type="NCBI Taxonomy" id="2823583"/>
    <lineage>
        <taxon>Viruses</taxon>
        <taxon>Duplodnaviria</taxon>
        <taxon>Heunggongvirae</taxon>
        <taxon>Uroviricota</taxon>
        <taxon>Caudoviricetes</taxon>
    </lineage>
</organism>
<protein>
    <submittedName>
        <fullName evidence="1">Uncharacterized protein</fullName>
    </submittedName>
</protein>
<sequence>MGHTPDYQRQCKSCLFYLFQKQNNGIMIRQPLRIIRLFVFKITGGD</sequence>
<name>A0A8S5LEX5_9CAUD</name>
<evidence type="ECO:0000313" key="1">
    <source>
        <dbReference type="EMBL" id="DAD68417.1"/>
    </source>
</evidence>
<proteinExistence type="predicted"/>
<accession>A0A8S5LEX5</accession>
<dbReference type="EMBL" id="BK014701">
    <property type="protein sequence ID" value="DAD68417.1"/>
    <property type="molecule type" value="Genomic_DNA"/>
</dbReference>
<reference evidence="1" key="1">
    <citation type="journal article" date="2021" name="Proc. Natl. Acad. Sci. U.S.A.">
        <title>A Catalog of Tens of Thousands of Viruses from Human Metagenomes Reveals Hidden Associations with Chronic Diseases.</title>
        <authorList>
            <person name="Tisza M.J."/>
            <person name="Buck C.B."/>
        </authorList>
    </citation>
    <scope>NUCLEOTIDE SEQUENCE</scope>
    <source>
        <strain evidence="1">CtTic26</strain>
    </source>
</reference>